<protein>
    <submittedName>
        <fullName evidence="1">Uncharacterized protein</fullName>
    </submittedName>
</protein>
<name>A0ACC2GYE0_DALPE</name>
<dbReference type="EMBL" id="CM055735">
    <property type="protein sequence ID" value="KAJ8008532.1"/>
    <property type="molecule type" value="Genomic_DNA"/>
</dbReference>
<proteinExistence type="predicted"/>
<evidence type="ECO:0000313" key="1">
    <source>
        <dbReference type="EMBL" id="KAJ8008532.1"/>
    </source>
</evidence>
<organism evidence="1 2">
    <name type="scientific">Dallia pectoralis</name>
    <name type="common">Alaska blackfish</name>
    <dbReference type="NCBI Taxonomy" id="75939"/>
    <lineage>
        <taxon>Eukaryota</taxon>
        <taxon>Metazoa</taxon>
        <taxon>Chordata</taxon>
        <taxon>Craniata</taxon>
        <taxon>Vertebrata</taxon>
        <taxon>Euteleostomi</taxon>
        <taxon>Actinopterygii</taxon>
        <taxon>Neopterygii</taxon>
        <taxon>Teleostei</taxon>
        <taxon>Protacanthopterygii</taxon>
        <taxon>Esociformes</taxon>
        <taxon>Umbridae</taxon>
        <taxon>Dallia</taxon>
    </lineage>
</organism>
<dbReference type="Proteomes" id="UP001157502">
    <property type="component" value="Chromosome 8"/>
</dbReference>
<sequence>MADMQSFRVFLNMRLIEAATDILGAVERTIEDYQGENGRLRRILHIKPEMEPCQIDSLRFSLTEEEVPPEQQNCEQEWSSSLGQEDPEPTQIKEEQEELRTSQEEELNHRLLENKDSILTPSCVKRECDQEYGPSTETSAEYPSVNGLKMSKLQLLQEFINESLMVSAAEEIFRAVKKTLAEYRKENDQLRGMLELTPETQSCSKDTQSFSVSKDEFHPEQQPCEQAWSPIMCQEDPEPTEIKEEQEELRTSQEEELNHRLLENKDSILTPPCVKRERDQDDPFVGNRESDFPLWSSNLPCPFCVEKTFTECKEENDRLRRQITPDTIDSLRFSLSEEEVPPEQQNCEQEWSTRLGQEDQEPTEIKEEQEELRTSQEEELNHRLLENKDSILTPSCVKRERDQEYGPSTETSAEYPSVNGLKMSKLQLLQEFINEILMVSAAVEIFREVEEIVADYVEDDQLQRLLTSQQCH</sequence>
<reference evidence="1" key="1">
    <citation type="submission" date="2021-05" db="EMBL/GenBank/DDBJ databases">
        <authorList>
            <person name="Pan Q."/>
            <person name="Jouanno E."/>
            <person name="Zahm M."/>
            <person name="Klopp C."/>
            <person name="Cabau C."/>
            <person name="Louis A."/>
            <person name="Berthelot C."/>
            <person name="Parey E."/>
            <person name="Roest Crollius H."/>
            <person name="Montfort J."/>
            <person name="Robinson-Rechavi M."/>
            <person name="Bouchez O."/>
            <person name="Lampietro C."/>
            <person name="Lopez Roques C."/>
            <person name="Donnadieu C."/>
            <person name="Postlethwait J."/>
            <person name="Bobe J."/>
            <person name="Dillon D."/>
            <person name="Chandos A."/>
            <person name="von Hippel F."/>
            <person name="Guiguen Y."/>
        </authorList>
    </citation>
    <scope>NUCLEOTIDE SEQUENCE</scope>
    <source>
        <strain evidence="1">YG-Jan2019</strain>
    </source>
</reference>
<keyword evidence="2" id="KW-1185">Reference proteome</keyword>
<evidence type="ECO:0000313" key="2">
    <source>
        <dbReference type="Proteomes" id="UP001157502"/>
    </source>
</evidence>
<comment type="caution">
    <text evidence="1">The sequence shown here is derived from an EMBL/GenBank/DDBJ whole genome shotgun (WGS) entry which is preliminary data.</text>
</comment>
<gene>
    <name evidence="1" type="ORF">DPEC_G00105850</name>
</gene>
<accession>A0ACC2GYE0</accession>